<dbReference type="AlphaFoldDB" id="A0A3M9XLV1"/>
<accession>A0A3M9XLV1</accession>
<name>A0A3M9XLV1_9HYPH</name>
<reference evidence="1 2" key="1">
    <citation type="submission" date="2018-08" db="EMBL/GenBank/DDBJ databases">
        <title>Genome sequence of Methylocystis hirsuta CSC1, a methanotroph able to accumulate PHAs.</title>
        <authorList>
            <person name="Bordel S."/>
            <person name="Rodriguez E."/>
            <person name="Gancedo J."/>
            <person name="Munoz R."/>
        </authorList>
    </citation>
    <scope>NUCLEOTIDE SEQUENCE [LARGE SCALE GENOMIC DNA]</scope>
    <source>
        <strain evidence="1 2">CSC1</strain>
    </source>
</reference>
<dbReference type="EMBL" id="QWDD01000004">
    <property type="protein sequence ID" value="RNJ47890.1"/>
    <property type="molecule type" value="Genomic_DNA"/>
</dbReference>
<evidence type="ECO:0008006" key="3">
    <source>
        <dbReference type="Google" id="ProtNLM"/>
    </source>
</evidence>
<evidence type="ECO:0000313" key="2">
    <source>
        <dbReference type="Proteomes" id="UP000268623"/>
    </source>
</evidence>
<dbReference type="PANTHER" id="PTHR30595">
    <property type="entry name" value="GLPR-RELATED TRANSCRIPTIONAL REPRESSOR"/>
    <property type="match status" value="1"/>
</dbReference>
<comment type="caution">
    <text evidence="1">The sequence shown here is derived from an EMBL/GenBank/DDBJ whole genome shotgun (WGS) entry which is preliminary data.</text>
</comment>
<proteinExistence type="predicted"/>
<dbReference type="Gene3D" id="3.30.565.60">
    <property type="match status" value="1"/>
</dbReference>
<evidence type="ECO:0000313" key="1">
    <source>
        <dbReference type="EMBL" id="RNJ47890.1"/>
    </source>
</evidence>
<gene>
    <name evidence="1" type="ORF">D1O30_20730</name>
</gene>
<dbReference type="OrthoDB" id="288285at2"/>
<protein>
    <recommendedName>
        <fullName evidence="3">SIR2-like domain-containing protein</fullName>
    </recommendedName>
</protein>
<dbReference type="Proteomes" id="UP000268623">
    <property type="component" value="Unassembled WGS sequence"/>
</dbReference>
<dbReference type="PANTHER" id="PTHR30595:SF6">
    <property type="entry name" value="SCHLAFEN ALBA-2 DOMAIN-CONTAINING PROTEIN"/>
    <property type="match status" value="1"/>
</dbReference>
<sequence length="788" mass="88498">MLPEQVKTSEWMAWLGDQPWFIRDPARLSENFPLAVKHLLRPQAYRQRLLLDLIAANAEIGSGYRHLAELVLRGLVGTILTTNFDICLPRVLNDKRPHIRHVAEVNRGPDDFREFDIFNRAQIVWLHGKAEQYTDRNLAEEVAQLDPKLVGVLFPLLQSTPLIVVGYRGAEPSIMTSLLGETGDLAFKKGVFWCHRSGDLHPNVEALQDRLSSNFKLCDIDGFDELFADLDKELARQQRNLGAPIADAMPDFDDRPMEGATLADLDLDLALHTALQYSRKLGLREPMAGTLKVFLRELGLLVDAGGVERPSIAAVLLFGREPQRFLPHAVVTATIDGKKRKVFTGNLSMQRSELLEWLEQPDVNPILKVKVRGKHEERRAFHERALIELCINLLVHRDYDDRRPATLEARGNNGISFQNPGRLPERVADRLTLDARGRFEPVHELTSPRNRALCDVFYGMSVMERAGTGLSDVVKYAKEGDGDAIFSIPPGSEDFRAEILQPEASGRSSPVARERRPIGTYVVNLMPFSSLPPTVSRVCVSGNMQAIVKKVPLDGIGTALVHSGEFWSFAPAPLLHAVLKPVMTEQNVRETPRDVLAADPDSAHILSWLLRKHFESHLHALRGQGLMIEPNRKSNRRAYFFGEKNGPRMMIYDTPHRRGVPREVVKQRGDSPRIWFENEGIAYEIARLGSVWGVRVKPFYMFTGPDARTPLPGYARTAKATRRMKFDRNQSVESDLTFWGRFLSRGAPVVNLGCGPVRDLLLEGSFMSLDVPEEGLLDADGDKDQMSA</sequence>
<dbReference type="InterPro" id="IPR038475">
    <property type="entry name" value="RecG_C_sf"/>
</dbReference>
<organism evidence="1 2">
    <name type="scientific">Methylocystis hirsuta</name>
    <dbReference type="NCBI Taxonomy" id="369798"/>
    <lineage>
        <taxon>Bacteria</taxon>
        <taxon>Pseudomonadati</taxon>
        <taxon>Pseudomonadota</taxon>
        <taxon>Alphaproteobacteria</taxon>
        <taxon>Hyphomicrobiales</taxon>
        <taxon>Methylocystaceae</taxon>
        <taxon>Methylocystis</taxon>
    </lineage>
</organism>
<keyword evidence="2" id="KW-1185">Reference proteome</keyword>